<organism evidence="1 2">
    <name type="scientific">Hypholoma sublateritium (strain FD-334 SS-4)</name>
    <dbReference type="NCBI Taxonomy" id="945553"/>
    <lineage>
        <taxon>Eukaryota</taxon>
        <taxon>Fungi</taxon>
        <taxon>Dikarya</taxon>
        <taxon>Basidiomycota</taxon>
        <taxon>Agaricomycotina</taxon>
        <taxon>Agaricomycetes</taxon>
        <taxon>Agaricomycetidae</taxon>
        <taxon>Agaricales</taxon>
        <taxon>Agaricineae</taxon>
        <taxon>Strophariaceae</taxon>
        <taxon>Hypholoma</taxon>
    </lineage>
</organism>
<evidence type="ECO:0000313" key="2">
    <source>
        <dbReference type="Proteomes" id="UP000054270"/>
    </source>
</evidence>
<gene>
    <name evidence="1" type="ORF">HYPSUDRAFT_46994</name>
</gene>
<protein>
    <submittedName>
        <fullName evidence="1">Uncharacterized protein</fullName>
    </submittedName>
</protein>
<accession>A0A0D2M0W0</accession>
<name>A0A0D2M0W0_HYPSF</name>
<dbReference type="EMBL" id="KN817614">
    <property type="protein sequence ID" value="KJA16848.1"/>
    <property type="molecule type" value="Genomic_DNA"/>
</dbReference>
<reference evidence="2" key="1">
    <citation type="submission" date="2014-04" db="EMBL/GenBank/DDBJ databases">
        <title>Evolutionary Origins and Diversification of the Mycorrhizal Mutualists.</title>
        <authorList>
            <consortium name="DOE Joint Genome Institute"/>
            <consortium name="Mycorrhizal Genomics Consortium"/>
            <person name="Kohler A."/>
            <person name="Kuo A."/>
            <person name="Nagy L.G."/>
            <person name="Floudas D."/>
            <person name="Copeland A."/>
            <person name="Barry K.W."/>
            <person name="Cichocki N."/>
            <person name="Veneault-Fourrey C."/>
            <person name="LaButti K."/>
            <person name="Lindquist E.A."/>
            <person name="Lipzen A."/>
            <person name="Lundell T."/>
            <person name="Morin E."/>
            <person name="Murat C."/>
            <person name="Riley R."/>
            <person name="Ohm R."/>
            <person name="Sun H."/>
            <person name="Tunlid A."/>
            <person name="Henrissat B."/>
            <person name="Grigoriev I.V."/>
            <person name="Hibbett D.S."/>
            <person name="Martin F."/>
        </authorList>
    </citation>
    <scope>NUCLEOTIDE SEQUENCE [LARGE SCALE GENOMIC DNA]</scope>
    <source>
        <strain evidence="2">FD-334 SS-4</strain>
    </source>
</reference>
<proteinExistence type="predicted"/>
<dbReference type="AlphaFoldDB" id="A0A0D2M0W0"/>
<evidence type="ECO:0000313" key="1">
    <source>
        <dbReference type="EMBL" id="KJA16848.1"/>
    </source>
</evidence>
<dbReference type="Proteomes" id="UP000054270">
    <property type="component" value="Unassembled WGS sequence"/>
</dbReference>
<keyword evidence="2" id="KW-1185">Reference proteome</keyword>
<sequence>MLLSPEVFDSSVLPGYLSRARCTPQLREALHAFYPSGYTSWSPSGWRLYINTVKKMDFGDGGQLYLHQLKMVVRHMNKYYPEQVEYLGDEHDITRILHEMRREKVANRTPFWMRFLFRFSRLFKKQ</sequence>